<dbReference type="Proteomes" id="UP001160499">
    <property type="component" value="Unassembled WGS sequence"/>
</dbReference>
<dbReference type="RefSeq" id="WP_280880197.1">
    <property type="nucleotide sequence ID" value="NZ_JARXVH010000012.1"/>
</dbReference>
<feature type="compositionally biased region" description="Low complexity" evidence="1">
    <location>
        <begin position="76"/>
        <end position="88"/>
    </location>
</feature>
<keyword evidence="4" id="KW-1185">Reference proteome</keyword>
<accession>A0ABT6LU10</accession>
<sequence>MHRNKRLAALTAVAVAVTVALTGTVASAAPRAPHTEPVSVTPEGKAGNGATGNVVISRNGRYVAFTSTSGTCTPERPASPASAASWRS</sequence>
<evidence type="ECO:0000313" key="3">
    <source>
        <dbReference type="EMBL" id="MDH6219385.1"/>
    </source>
</evidence>
<proteinExistence type="predicted"/>
<evidence type="ECO:0000256" key="1">
    <source>
        <dbReference type="SAM" id="MobiDB-lite"/>
    </source>
</evidence>
<dbReference type="EMBL" id="JARXVH010000012">
    <property type="protein sequence ID" value="MDH6219385.1"/>
    <property type="molecule type" value="Genomic_DNA"/>
</dbReference>
<feature type="region of interest" description="Disordered" evidence="1">
    <location>
        <begin position="67"/>
        <end position="88"/>
    </location>
</feature>
<evidence type="ECO:0000256" key="2">
    <source>
        <dbReference type="SAM" id="SignalP"/>
    </source>
</evidence>
<gene>
    <name evidence="3" type="ORF">M2283_006719</name>
</gene>
<organism evidence="3 4">
    <name type="scientific">Streptomyces pseudovenezuelae</name>
    <dbReference type="NCBI Taxonomy" id="67350"/>
    <lineage>
        <taxon>Bacteria</taxon>
        <taxon>Bacillati</taxon>
        <taxon>Actinomycetota</taxon>
        <taxon>Actinomycetes</taxon>
        <taxon>Kitasatosporales</taxon>
        <taxon>Streptomycetaceae</taxon>
        <taxon>Streptomyces</taxon>
        <taxon>Streptomyces aurantiacus group</taxon>
    </lineage>
</organism>
<feature type="chain" id="PRO_5047334490" evidence="2">
    <location>
        <begin position="29"/>
        <end position="88"/>
    </location>
</feature>
<comment type="caution">
    <text evidence="3">The sequence shown here is derived from an EMBL/GenBank/DDBJ whole genome shotgun (WGS) entry which is preliminary data.</text>
</comment>
<feature type="region of interest" description="Disordered" evidence="1">
    <location>
        <begin position="29"/>
        <end position="53"/>
    </location>
</feature>
<evidence type="ECO:0000313" key="4">
    <source>
        <dbReference type="Proteomes" id="UP001160499"/>
    </source>
</evidence>
<feature type="signal peptide" evidence="2">
    <location>
        <begin position="1"/>
        <end position="28"/>
    </location>
</feature>
<protein>
    <submittedName>
        <fullName evidence="3">Uncharacterized protein</fullName>
    </submittedName>
</protein>
<keyword evidence="2" id="KW-0732">Signal</keyword>
<reference evidence="3 4" key="1">
    <citation type="submission" date="2023-04" db="EMBL/GenBank/DDBJ databases">
        <title>Forest soil microbial communities from Buena Vista Peninsula, Colon Province, Panama.</title>
        <authorList>
            <person name="Bouskill N."/>
        </authorList>
    </citation>
    <scope>NUCLEOTIDE SEQUENCE [LARGE SCALE GENOMIC DNA]</scope>
    <source>
        <strain evidence="3 4">GGS1</strain>
    </source>
</reference>
<name>A0ABT6LU10_9ACTN</name>